<evidence type="ECO:0000313" key="2">
    <source>
        <dbReference type="EMBL" id="TCO83927.1"/>
    </source>
</evidence>
<dbReference type="EMBL" id="SLXA01000011">
    <property type="protein sequence ID" value="TCO83927.1"/>
    <property type="molecule type" value="Genomic_DNA"/>
</dbReference>
<dbReference type="OrthoDB" id="1090916at2"/>
<comment type="caution">
    <text evidence="2">The sequence shown here is derived from an EMBL/GenBank/DDBJ whole genome shotgun (WGS) entry which is preliminary data.</text>
</comment>
<dbReference type="RefSeq" id="WP_132092938.1">
    <property type="nucleotide sequence ID" value="NZ_JANKAQ010000012.1"/>
</dbReference>
<dbReference type="InterPro" id="IPR001932">
    <property type="entry name" value="PPM-type_phosphatase-like_dom"/>
</dbReference>
<gene>
    <name evidence="2" type="ORF">EV212_11179</name>
</gene>
<accession>A0A4R2LAP2</accession>
<protein>
    <submittedName>
        <fullName evidence="2">Stage II sporulation protein E</fullName>
    </submittedName>
</protein>
<dbReference type="AlphaFoldDB" id="A0A4R2LAP2"/>
<name>A0A4R2LAP2_9FIRM</name>
<organism evidence="2 3">
    <name type="scientific">Frisingicoccus caecimuris</name>
    <dbReference type="NCBI Taxonomy" id="1796636"/>
    <lineage>
        <taxon>Bacteria</taxon>
        <taxon>Bacillati</taxon>
        <taxon>Bacillota</taxon>
        <taxon>Clostridia</taxon>
        <taxon>Lachnospirales</taxon>
        <taxon>Lachnospiraceae</taxon>
        <taxon>Frisingicoccus</taxon>
    </lineage>
</organism>
<dbReference type="SUPFAM" id="SSF81606">
    <property type="entry name" value="PP2C-like"/>
    <property type="match status" value="1"/>
</dbReference>
<proteinExistence type="predicted"/>
<dbReference type="Pfam" id="PF07228">
    <property type="entry name" value="SpoIIE"/>
    <property type="match status" value="1"/>
</dbReference>
<reference evidence="2 3" key="1">
    <citation type="submission" date="2019-03" db="EMBL/GenBank/DDBJ databases">
        <title>Genomic Encyclopedia of Type Strains, Phase IV (KMG-IV): sequencing the most valuable type-strain genomes for metagenomic binning, comparative biology and taxonomic classification.</title>
        <authorList>
            <person name="Goeker M."/>
        </authorList>
    </citation>
    <scope>NUCLEOTIDE SEQUENCE [LARGE SCALE GENOMIC DNA]</scope>
    <source>
        <strain evidence="2 3">DSM 28559</strain>
    </source>
</reference>
<evidence type="ECO:0000259" key="1">
    <source>
        <dbReference type="Pfam" id="PF07228"/>
    </source>
</evidence>
<dbReference type="Gene3D" id="3.60.40.10">
    <property type="entry name" value="PPM-type phosphatase domain"/>
    <property type="match status" value="1"/>
</dbReference>
<sequence>MNMSLDIAWKSLNKKKEELCGDTVEIIKTEDSDILLLSDGMGSGVKANILSTLTTKIMGTMLKNGASIEECVTTIARTLPVCQTRHVAYSTFSVLQIYRDGKALLLEYDNPGGILIRGGRHRDVPFSVREIEGKIIREYHFNVCYGDYYVMMSDGVIHAGVGKKSGFGWPRVEVVRYVEDVCASNISSSRLMSMISNRCNMLYDGEPGDDTTVITIKVTRPKTVNLFTGPPVNKADDVRVMKAFMARPGRKIVCGGTSSNIVARYLNKPIKASLDYFDPDIPPTAEIEGMDLVTEGVLTLNRTVQLLNTYNAGKVDEAFFSQLYGKDGAAKLGRILIEECNHLNIFVGKAINETYQAAALPFDLSIRQRLIEQLVNECKKMGKTVTVKYY</sequence>
<feature type="domain" description="PPM-type phosphatase" evidence="1">
    <location>
        <begin position="35"/>
        <end position="218"/>
    </location>
</feature>
<evidence type="ECO:0000313" key="3">
    <source>
        <dbReference type="Proteomes" id="UP000295711"/>
    </source>
</evidence>
<dbReference type="Proteomes" id="UP000295711">
    <property type="component" value="Unassembled WGS sequence"/>
</dbReference>
<keyword evidence="3" id="KW-1185">Reference proteome</keyword>
<dbReference type="InterPro" id="IPR036457">
    <property type="entry name" value="PPM-type-like_dom_sf"/>
</dbReference>